<dbReference type="EMBL" id="AE017125">
    <property type="protein sequence ID" value="AAP77396.1"/>
    <property type="molecule type" value="Genomic_DNA"/>
</dbReference>
<evidence type="ECO:0000313" key="2">
    <source>
        <dbReference type="EMBL" id="AAP77396.1"/>
    </source>
</evidence>
<dbReference type="OrthoDB" id="8548541at2"/>
<proteinExistence type="predicted"/>
<keyword evidence="3" id="KW-1185">Reference proteome</keyword>
<gene>
    <name evidence="2" type="ordered locus">HH_0799</name>
</gene>
<dbReference type="STRING" id="235279.HH_0799"/>
<accession>Q7VI10</accession>
<dbReference type="RefSeq" id="WP_011115641.1">
    <property type="nucleotide sequence ID" value="NC_004917.1"/>
</dbReference>
<dbReference type="KEGG" id="hhe:HH_0799"/>
<name>Q7VI10_HELHP</name>
<feature type="coiled-coil region" evidence="1">
    <location>
        <begin position="120"/>
        <end position="147"/>
    </location>
</feature>
<reference evidence="2 3" key="1">
    <citation type="journal article" date="2003" name="Proc. Natl. Acad. Sci. U.S.A.">
        <title>The complete genome sequence of the carcinogenic bacterium Helicobacter hepaticus.</title>
        <authorList>
            <person name="Suerbaum S."/>
            <person name="Josenhans C."/>
            <person name="Sterzenbach T."/>
            <person name="Drescher B."/>
            <person name="Brandt P."/>
            <person name="Bell M."/>
            <person name="Droege M."/>
            <person name="Fartmann B."/>
            <person name="Fischer H.-P."/>
            <person name="Ge Z."/>
            <person name="Hoerster A."/>
            <person name="Holland R."/>
            <person name="Klein K."/>
            <person name="Koenig J."/>
            <person name="Macko L."/>
            <person name="Mendz G.L."/>
            <person name="Nyakatura G."/>
            <person name="Schauer D.B."/>
            <person name="Shen Z."/>
            <person name="Weber J."/>
            <person name="Frosch M."/>
            <person name="Fox J.G."/>
        </authorList>
    </citation>
    <scope>NUCLEOTIDE SEQUENCE [LARGE SCALE GENOMIC DNA]</scope>
    <source>
        <strain evidence="3">ATCC 51449 / 3B1</strain>
    </source>
</reference>
<organism evidence="2 3">
    <name type="scientific">Helicobacter hepaticus (strain ATCC 51449 / 3B1)</name>
    <dbReference type="NCBI Taxonomy" id="235279"/>
    <lineage>
        <taxon>Bacteria</taxon>
        <taxon>Pseudomonadati</taxon>
        <taxon>Campylobacterota</taxon>
        <taxon>Epsilonproteobacteria</taxon>
        <taxon>Campylobacterales</taxon>
        <taxon>Helicobacteraceae</taxon>
        <taxon>Helicobacter</taxon>
    </lineage>
</organism>
<evidence type="ECO:0000313" key="3">
    <source>
        <dbReference type="Proteomes" id="UP000002495"/>
    </source>
</evidence>
<sequence length="439" mass="52443">MDADNSFTISRIFQAEHLINDITNKEITFSHPSNFEDMWELQTNHLYFIQCWGINQTDYHWEMYGKNKTELKVVIDNVSFEINNMLKTINNPQKNTTIRDSKYYLNYFLPYKSYFIGIDYSKSNEDIESLHREISNLDLNKNNKEKIIDFLSYKKPYYKFENEARIILDLDTKRTKIDNLKIETYWTSGKNTKLLKMKNFYWINIINHIEIHPLATESYICYVKEKLLLAGIGEEKIYHQGKPIQSNSIDFSLFLETYSKGKIQIVDKMLMAFFVDFQNKEEFSQETRNEYVQNIQTLPEHIVFNMTFNYLNVWLNGGSNKNSALENEVFTPIQNKLKENLEDTKNIVLLFFLAIYLDNSKEFLSLLNYDKGLCKFGTLLQPKEERQLLLEVWQKIWKIDDDNQCKIFCYSTMREFYDRAYKNYHKSKALNQGNPYFDI</sequence>
<keyword evidence="1" id="KW-0175">Coiled coil</keyword>
<dbReference type="Proteomes" id="UP000002495">
    <property type="component" value="Chromosome"/>
</dbReference>
<dbReference type="AlphaFoldDB" id="Q7VI10"/>
<evidence type="ECO:0000256" key="1">
    <source>
        <dbReference type="SAM" id="Coils"/>
    </source>
</evidence>
<dbReference type="HOGENOM" id="CLU_623705_0_0_7"/>
<protein>
    <submittedName>
        <fullName evidence="2">Uncharacterized protein</fullName>
    </submittedName>
</protein>